<sequence>MLSSPCALCQTLHRFMRTAACVSHRKARAVLSWFSPLNYHNPPIIPRSVKCAASGLIISLHTFGVLLCERSNAGKISFGIVGWLFLERDLIAVSQTCCLMLCYNLLRVSFRSKLLLIVGSGSLRCSIYKFCLS</sequence>
<keyword evidence="2" id="KW-1185">Reference proteome</keyword>
<accession>A0A4Y7PPH7</accession>
<organism evidence="1 2">
    <name type="scientific">Rickenella mellea</name>
    <dbReference type="NCBI Taxonomy" id="50990"/>
    <lineage>
        <taxon>Eukaryota</taxon>
        <taxon>Fungi</taxon>
        <taxon>Dikarya</taxon>
        <taxon>Basidiomycota</taxon>
        <taxon>Agaricomycotina</taxon>
        <taxon>Agaricomycetes</taxon>
        <taxon>Hymenochaetales</taxon>
        <taxon>Rickenellaceae</taxon>
        <taxon>Rickenella</taxon>
    </lineage>
</organism>
<evidence type="ECO:0000313" key="1">
    <source>
        <dbReference type="EMBL" id="TDL17353.1"/>
    </source>
</evidence>
<protein>
    <submittedName>
        <fullName evidence="1">Uncharacterized protein</fullName>
    </submittedName>
</protein>
<reference evidence="1 2" key="1">
    <citation type="submission" date="2018-06" db="EMBL/GenBank/DDBJ databases">
        <title>A transcriptomic atlas of mushroom development highlights an independent origin of complex multicellularity.</title>
        <authorList>
            <consortium name="DOE Joint Genome Institute"/>
            <person name="Krizsan K."/>
            <person name="Almasi E."/>
            <person name="Merenyi Z."/>
            <person name="Sahu N."/>
            <person name="Viragh M."/>
            <person name="Koszo T."/>
            <person name="Mondo S."/>
            <person name="Kiss B."/>
            <person name="Balint B."/>
            <person name="Kues U."/>
            <person name="Barry K."/>
            <person name="Hegedus J.C."/>
            <person name="Henrissat B."/>
            <person name="Johnson J."/>
            <person name="Lipzen A."/>
            <person name="Ohm R."/>
            <person name="Nagy I."/>
            <person name="Pangilinan J."/>
            <person name="Yan J."/>
            <person name="Xiong Y."/>
            <person name="Grigoriev I.V."/>
            <person name="Hibbett D.S."/>
            <person name="Nagy L.G."/>
        </authorList>
    </citation>
    <scope>NUCLEOTIDE SEQUENCE [LARGE SCALE GENOMIC DNA]</scope>
    <source>
        <strain evidence="1 2">SZMC22713</strain>
    </source>
</reference>
<proteinExistence type="predicted"/>
<dbReference type="EMBL" id="ML170223">
    <property type="protein sequence ID" value="TDL17353.1"/>
    <property type="molecule type" value="Genomic_DNA"/>
</dbReference>
<gene>
    <name evidence="1" type="ORF">BD410DRAFT_552544</name>
</gene>
<evidence type="ECO:0000313" key="2">
    <source>
        <dbReference type="Proteomes" id="UP000294933"/>
    </source>
</evidence>
<name>A0A4Y7PPH7_9AGAM</name>
<dbReference type="AlphaFoldDB" id="A0A4Y7PPH7"/>
<dbReference type="VEuPathDB" id="FungiDB:BD410DRAFT_552544"/>
<dbReference type="Proteomes" id="UP000294933">
    <property type="component" value="Unassembled WGS sequence"/>
</dbReference>